<evidence type="ECO:0000256" key="7">
    <source>
        <dbReference type="ARBA" id="ARBA00023015"/>
    </source>
</evidence>
<evidence type="ECO:0000256" key="2">
    <source>
        <dbReference type="ARBA" id="ARBA00006457"/>
    </source>
</evidence>
<accession>A0A4V3XBS2</accession>
<keyword evidence="8" id="KW-0804">Transcription</keyword>
<comment type="similarity">
    <text evidence="2">Belongs to the histone deacetylase family. HD type 1 subfamily.</text>
</comment>
<dbReference type="InterPro" id="IPR023801">
    <property type="entry name" value="His_deacetylse_dom"/>
</dbReference>
<comment type="caution">
    <text evidence="11">The sequence shown here is derived from an EMBL/GenBank/DDBJ whole genome shotgun (WGS) entry which is preliminary data.</text>
</comment>
<evidence type="ECO:0000256" key="4">
    <source>
        <dbReference type="ARBA" id="ARBA00022491"/>
    </source>
</evidence>
<protein>
    <recommendedName>
        <fullName evidence="3">histone deacetylase</fullName>
        <ecNumber evidence="3">3.5.1.98</ecNumber>
    </recommendedName>
</protein>
<keyword evidence="12" id="KW-1185">Reference proteome</keyword>
<evidence type="ECO:0000256" key="8">
    <source>
        <dbReference type="ARBA" id="ARBA00023163"/>
    </source>
</evidence>
<evidence type="ECO:0000313" key="12">
    <source>
        <dbReference type="Proteomes" id="UP000308199"/>
    </source>
</evidence>
<dbReference type="GO" id="GO:0141221">
    <property type="term" value="F:histone deacetylase activity, hydrolytic mechanism"/>
    <property type="evidence" value="ECO:0007669"/>
    <property type="project" value="UniProtKB-EC"/>
</dbReference>
<evidence type="ECO:0000256" key="9">
    <source>
        <dbReference type="ARBA" id="ARBA00023242"/>
    </source>
</evidence>
<keyword evidence="7" id="KW-0805">Transcription regulation</keyword>
<keyword evidence="9" id="KW-0539">Nucleus</keyword>
<dbReference type="GO" id="GO:0005634">
    <property type="term" value="C:nucleus"/>
    <property type="evidence" value="ECO:0007669"/>
    <property type="project" value="UniProtKB-SubCell"/>
</dbReference>
<dbReference type="Gene3D" id="3.40.800.20">
    <property type="entry name" value="Histone deacetylase domain"/>
    <property type="match status" value="1"/>
</dbReference>
<dbReference type="EMBL" id="SGPK01000501">
    <property type="protein sequence ID" value="THH03103.1"/>
    <property type="molecule type" value="Genomic_DNA"/>
</dbReference>
<dbReference type="Proteomes" id="UP000308199">
    <property type="component" value="Unassembled WGS sequence"/>
</dbReference>
<evidence type="ECO:0000259" key="10">
    <source>
        <dbReference type="Pfam" id="PF00850"/>
    </source>
</evidence>
<dbReference type="PRINTS" id="PR01270">
    <property type="entry name" value="HDASUPER"/>
</dbReference>
<organism evidence="11 12">
    <name type="scientific">Phellinidium pouzarii</name>
    <dbReference type="NCBI Taxonomy" id="167371"/>
    <lineage>
        <taxon>Eukaryota</taxon>
        <taxon>Fungi</taxon>
        <taxon>Dikarya</taxon>
        <taxon>Basidiomycota</taxon>
        <taxon>Agaricomycotina</taxon>
        <taxon>Agaricomycetes</taxon>
        <taxon>Hymenochaetales</taxon>
        <taxon>Hymenochaetaceae</taxon>
        <taxon>Phellinidium</taxon>
    </lineage>
</organism>
<feature type="domain" description="Histone deacetylase" evidence="10">
    <location>
        <begin position="73"/>
        <end position="360"/>
    </location>
</feature>
<gene>
    <name evidence="11" type="ORF">EW145_g6529</name>
</gene>
<dbReference type="InterPro" id="IPR023696">
    <property type="entry name" value="Ureohydrolase_dom_sf"/>
</dbReference>
<evidence type="ECO:0000313" key="11">
    <source>
        <dbReference type="EMBL" id="THH03103.1"/>
    </source>
</evidence>
<evidence type="ECO:0000256" key="1">
    <source>
        <dbReference type="ARBA" id="ARBA00004123"/>
    </source>
</evidence>
<dbReference type="SUPFAM" id="SSF52768">
    <property type="entry name" value="Arginase/deacetylase"/>
    <property type="match status" value="1"/>
</dbReference>
<dbReference type="PANTHER" id="PTHR10625:SF14">
    <property type="entry name" value="HISTONE DEACETYLASE 8"/>
    <property type="match status" value="1"/>
</dbReference>
<keyword evidence="4" id="KW-0678">Repressor</keyword>
<evidence type="ECO:0000256" key="3">
    <source>
        <dbReference type="ARBA" id="ARBA00012111"/>
    </source>
</evidence>
<comment type="subcellular location">
    <subcellularLocation>
        <location evidence="1">Nucleus</location>
    </subcellularLocation>
</comment>
<keyword evidence="6" id="KW-0156">Chromatin regulator</keyword>
<reference evidence="11 12" key="1">
    <citation type="submission" date="2019-02" db="EMBL/GenBank/DDBJ databases">
        <title>Genome sequencing of the rare red list fungi Phellinidium pouzarii.</title>
        <authorList>
            <person name="Buettner E."/>
            <person name="Kellner H."/>
        </authorList>
    </citation>
    <scope>NUCLEOTIDE SEQUENCE [LARGE SCALE GENOMIC DNA]</scope>
    <source>
        <strain evidence="11 12">DSM 108285</strain>
    </source>
</reference>
<keyword evidence="5" id="KW-0378">Hydrolase</keyword>
<dbReference type="EC" id="3.5.1.98" evidence="3"/>
<dbReference type="InterPro" id="IPR037138">
    <property type="entry name" value="His_deacetylse_dom_sf"/>
</dbReference>
<dbReference type="AlphaFoldDB" id="A0A4V3XBS2"/>
<evidence type="ECO:0000256" key="6">
    <source>
        <dbReference type="ARBA" id="ARBA00022853"/>
    </source>
</evidence>
<evidence type="ECO:0000256" key="5">
    <source>
        <dbReference type="ARBA" id="ARBA00022801"/>
    </source>
</evidence>
<name>A0A4V3XBS2_9AGAM</name>
<sequence length="375" mass="40274">MNGIHEAGLLCSQRLVAYIVSQELAKASSLLPSNKNRSALVHSLIGSLGLLSSPSVSNHGPGKSTSESYNNKDVLRVVRPRLASVQQLCLYHDRDYVDFILNPSNNGAKLSSQCSYFGLEDDCPPFQGMGEYVQMIAGATLSAAHVLKLNTFDVSICWDGGRHHAQKSRSARFCYVADCILAILSLKKASPLPLLNPAREKARIMYLDLDLHFSDAVSECFYKSAPCNAVSQVLTLSLHHSSPGFYPSTPLADLSDPAGPGFDPFTLSLSLKQGASSKTFERVWAIVSAVKDAYRPDYVVLQCGTDGLAGDPHGVWNWSIGEAKGDMNWCVGEVINKWDAKVLLLDGGDGGGGYDSPNAAGAGHSLLCSFFLSAL</sequence>
<dbReference type="PANTHER" id="PTHR10625">
    <property type="entry name" value="HISTONE DEACETYLASE HDAC1-RELATED"/>
    <property type="match status" value="1"/>
</dbReference>
<dbReference type="GO" id="GO:0031507">
    <property type="term" value="P:heterochromatin formation"/>
    <property type="evidence" value="ECO:0007669"/>
    <property type="project" value="TreeGrafter"/>
</dbReference>
<dbReference type="Pfam" id="PF00850">
    <property type="entry name" value="Hist_deacetyl"/>
    <property type="match status" value="1"/>
</dbReference>
<dbReference type="OrthoDB" id="73273at2759"/>
<proteinExistence type="inferred from homology"/>
<dbReference type="InterPro" id="IPR000286">
    <property type="entry name" value="HDACs"/>
</dbReference>